<proteinExistence type="predicted"/>
<feature type="non-terminal residue" evidence="1">
    <location>
        <position position="227"/>
    </location>
</feature>
<dbReference type="AlphaFoldDB" id="A0A9W4T974"/>
<keyword evidence="2" id="KW-1185">Reference proteome</keyword>
<evidence type="ECO:0000313" key="1">
    <source>
        <dbReference type="EMBL" id="CAI2195031.1"/>
    </source>
</evidence>
<protein>
    <submittedName>
        <fullName evidence="1">6021_t:CDS:1</fullName>
    </submittedName>
</protein>
<accession>A0A9W4T974</accession>
<dbReference type="PANTHER" id="PTHR45786">
    <property type="entry name" value="DNA BINDING PROTEIN-LIKE"/>
    <property type="match status" value="1"/>
</dbReference>
<sequence length="227" mass="25966">SMNQLCLHYGAKFWMDEKNQRSTQISPTFSVCCVNGKVRLLPLLKLPTYLMNLYTSSESEANSFRKNIRSYNSLLACSSFGANVNDEFQSKGVSNFSIYGQVYHIIGPLLSEEGQTSENSNISMLIHNNRIQNLHNYSVPTSSEVAALMIGDRHDIEPLNRDILLKTRRGGLQRISELHSSYNALHYVLLFPKGDDGWHTNIPLTEPEARKRVTQMQFYSYRLQIRN</sequence>
<gene>
    <name evidence="1" type="ORF">FWILDA_LOCUS16873</name>
</gene>
<comment type="caution">
    <text evidence="1">The sequence shown here is derived from an EMBL/GenBank/DDBJ whole genome shotgun (WGS) entry which is preliminary data.</text>
</comment>
<evidence type="ECO:0000313" key="2">
    <source>
        <dbReference type="Proteomes" id="UP001153678"/>
    </source>
</evidence>
<dbReference type="EMBL" id="CAMKVN010011825">
    <property type="protein sequence ID" value="CAI2195031.1"/>
    <property type="molecule type" value="Genomic_DNA"/>
</dbReference>
<feature type="non-terminal residue" evidence="1">
    <location>
        <position position="1"/>
    </location>
</feature>
<dbReference type="OrthoDB" id="1748060at2759"/>
<organism evidence="1 2">
    <name type="scientific">Funneliformis geosporum</name>
    <dbReference type="NCBI Taxonomy" id="1117311"/>
    <lineage>
        <taxon>Eukaryota</taxon>
        <taxon>Fungi</taxon>
        <taxon>Fungi incertae sedis</taxon>
        <taxon>Mucoromycota</taxon>
        <taxon>Glomeromycotina</taxon>
        <taxon>Glomeromycetes</taxon>
        <taxon>Glomerales</taxon>
        <taxon>Glomeraceae</taxon>
        <taxon>Funneliformis</taxon>
    </lineage>
</organism>
<dbReference type="PANTHER" id="PTHR45786:SF74">
    <property type="entry name" value="ATP-DEPENDENT DNA HELICASE"/>
    <property type="match status" value="1"/>
</dbReference>
<name>A0A9W4T974_9GLOM</name>
<reference evidence="1" key="1">
    <citation type="submission" date="2022-08" db="EMBL/GenBank/DDBJ databases">
        <authorList>
            <person name="Kallberg Y."/>
            <person name="Tangrot J."/>
            <person name="Rosling A."/>
        </authorList>
    </citation>
    <scope>NUCLEOTIDE SEQUENCE</scope>
    <source>
        <strain evidence="1">Wild A</strain>
    </source>
</reference>
<dbReference type="Proteomes" id="UP001153678">
    <property type="component" value="Unassembled WGS sequence"/>
</dbReference>